<feature type="domain" description="GGDEF" evidence="3">
    <location>
        <begin position="307"/>
        <end position="438"/>
    </location>
</feature>
<feature type="transmembrane region" description="Helical" evidence="1">
    <location>
        <begin position="126"/>
        <end position="146"/>
    </location>
</feature>
<keyword evidence="1" id="KW-1133">Transmembrane helix</keyword>
<feature type="transmembrane region" description="Helical" evidence="1">
    <location>
        <begin position="63"/>
        <end position="80"/>
    </location>
</feature>
<dbReference type="PROSITE" id="PS50887">
    <property type="entry name" value="GGDEF"/>
    <property type="match status" value="1"/>
</dbReference>
<accession>A0A9X3NE72</accession>
<dbReference type="CDD" id="cd01948">
    <property type="entry name" value="EAL"/>
    <property type="match status" value="1"/>
</dbReference>
<feature type="transmembrane region" description="Helical" evidence="1">
    <location>
        <begin position="186"/>
        <end position="205"/>
    </location>
</feature>
<dbReference type="InterPro" id="IPR029787">
    <property type="entry name" value="Nucleotide_cyclase"/>
</dbReference>
<dbReference type="Gene3D" id="3.30.70.270">
    <property type="match status" value="1"/>
</dbReference>
<dbReference type="InterPro" id="IPR001633">
    <property type="entry name" value="EAL_dom"/>
</dbReference>
<sequence length="710" mass="75643">MVIVVAAGTPVLLAALAVLARALRRPDDRGAWLALGLAVLAQAIGAIWLAWPGGGSTFPAHADYVLLLFFPLVFAAALLFARRRLKRLSAALWLDAAIGTLGAAAIVAQLLGETADRATGGGSDAVIALMYPMFDVLLVVMVLVAVTLRGWLVSPVWLLLGVGLMTHAGADVGYVSAGFVGEQRPLWVPVLGLISPVVIAVAAWSRTAEPRKVALEGWRTLVTPTVLALVAGGLLVTDHFNRTSTPAVLLAGATLVFVLVRMALTFVENTELHHSRALALTDELTGLANRRAFHEALREELAELGDGRLSVAMVDLDRFKDLNDTLGHHAGDQLLALLATRLEEAVGSSGLVARLGGDEFALLLPDAGLARTADVGRRIGSALQTPFEIDGLEVVMDASVGAALAPDHGTDAASLLQHADVAMYQAKEARTGFQSYDPSRDRHSRERLQLIAELRHALERDELILHYQPKVNLTTGLVDGVEALVRWQHPVHGLRGPGAFLPHAEHTALMRPLTLHVLETALRQLAEWRAEGLELHIAVNLAVQNLLDLRTPGQITAALQRHGLPPHVLTLEVTESLMLHDPQRAGEVLADLKELGVGLALDDFGTGYSSLEHLKRLPVNELKIDKSFVMAMDRDPADRAIVASTAALGRSLGLHVVAEGVESHAAASVLAAIGCDLAQGFYYSPPVPADQLPALVRAARDAQLGVIDVA</sequence>
<dbReference type="Gene3D" id="3.20.20.450">
    <property type="entry name" value="EAL domain"/>
    <property type="match status" value="1"/>
</dbReference>
<keyword evidence="1" id="KW-0472">Membrane</keyword>
<dbReference type="SUPFAM" id="SSF141868">
    <property type="entry name" value="EAL domain-like"/>
    <property type="match status" value="1"/>
</dbReference>
<comment type="caution">
    <text evidence="4">The sequence shown here is derived from an EMBL/GenBank/DDBJ whole genome shotgun (WGS) entry which is preliminary data.</text>
</comment>
<dbReference type="SUPFAM" id="SSF55073">
    <property type="entry name" value="Nucleotide cyclase"/>
    <property type="match status" value="1"/>
</dbReference>
<proteinExistence type="predicted"/>
<feature type="transmembrane region" description="Helical" evidence="1">
    <location>
        <begin position="30"/>
        <end position="51"/>
    </location>
</feature>
<evidence type="ECO:0000256" key="1">
    <source>
        <dbReference type="SAM" id="Phobius"/>
    </source>
</evidence>
<name>A0A9X3NE72_9ACTN</name>
<keyword evidence="5" id="KW-1185">Reference proteome</keyword>
<dbReference type="CDD" id="cd01949">
    <property type="entry name" value="GGDEF"/>
    <property type="match status" value="1"/>
</dbReference>
<dbReference type="SMART" id="SM00052">
    <property type="entry name" value="EAL"/>
    <property type="match status" value="1"/>
</dbReference>
<feature type="transmembrane region" description="Helical" evidence="1">
    <location>
        <begin position="92"/>
        <end position="111"/>
    </location>
</feature>
<dbReference type="Pfam" id="PF00563">
    <property type="entry name" value="EAL"/>
    <property type="match status" value="1"/>
</dbReference>
<evidence type="ECO:0000313" key="4">
    <source>
        <dbReference type="EMBL" id="MDA0183277.1"/>
    </source>
</evidence>
<dbReference type="SMART" id="SM00267">
    <property type="entry name" value="GGDEF"/>
    <property type="match status" value="1"/>
</dbReference>
<dbReference type="EMBL" id="JAPDDP010000050">
    <property type="protein sequence ID" value="MDA0183277.1"/>
    <property type="molecule type" value="Genomic_DNA"/>
</dbReference>
<feature type="transmembrane region" description="Helical" evidence="1">
    <location>
        <begin position="158"/>
        <end position="180"/>
    </location>
</feature>
<dbReference type="PROSITE" id="PS50883">
    <property type="entry name" value="EAL"/>
    <property type="match status" value="1"/>
</dbReference>
<dbReference type="GO" id="GO:0071111">
    <property type="term" value="F:cyclic-guanylate-specific phosphodiesterase activity"/>
    <property type="evidence" value="ECO:0007669"/>
    <property type="project" value="InterPro"/>
</dbReference>
<feature type="domain" description="EAL" evidence="2">
    <location>
        <begin position="447"/>
        <end position="700"/>
    </location>
</feature>
<evidence type="ECO:0000259" key="2">
    <source>
        <dbReference type="PROSITE" id="PS50883"/>
    </source>
</evidence>
<organism evidence="4 5">
    <name type="scientific">Solirubrobacter phytolaccae</name>
    <dbReference type="NCBI Taxonomy" id="1404360"/>
    <lineage>
        <taxon>Bacteria</taxon>
        <taxon>Bacillati</taxon>
        <taxon>Actinomycetota</taxon>
        <taxon>Thermoleophilia</taxon>
        <taxon>Solirubrobacterales</taxon>
        <taxon>Solirubrobacteraceae</taxon>
        <taxon>Solirubrobacter</taxon>
    </lineage>
</organism>
<dbReference type="AlphaFoldDB" id="A0A9X3NE72"/>
<dbReference type="PANTHER" id="PTHR33121">
    <property type="entry name" value="CYCLIC DI-GMP PHOSPHODIESTERASE PDEF"/>
    <property type="match status" value="1"/>
</dbReference>
<dbReference type="PANTHER" id="PTHR33121:SF71">
    <property type="entry name" value="OXYGEN SENSOR PROTEIN DOSP"/>
    <property type="match status" value="1"/>
</dbReference>
<keyword evidence="1" id="KW-0812">Transmembrane</keyword>
<protein>
    <submittedName>
        <fullName evidence="4">EAL domain-containing protein</fullName>
    </submittedName>
</protein>
<gene>
    <name evidence="4" type="ORF">OJ997_23400</name>
</gene>
<feature type="transmembrane region" description="Helical" evidence="1">
    <location>
        <begin position="248"/>
        <end position="267"/>
    </location>
</feature>
<dbReference type="NCBIfam" id="TIGR00254">
    <property type="entry name" value="GGDEF"/>
    <property type="match status" value="1"/>
</dbReference>
<dbReference type="InterPro" id="IPR050706">
    <property type="entry name" value="Cyclic-di-GMP_PDE-like"/>
</dbReference>
<dbReference type="InterPro" id="IPR043128">
    <property type="entry name" value="Rev_trsase/Diguanyl_cyclase"/>
</dbReference>
<dbReference type="Proteomes" id="UP001147653">
    <property type="component" value="Unassembled WGS sequence"/>
</dbReference>
<feature type="transmembrane region" description="Helical" evidence="1">
    <location>
        <begin position="6"/>
        <end position="23"/>
    </location>
</feature>
<evidence type="ECO:0000259" key="3">
    <source>
        <dbReference type="PROSITE" id="PS50887"/>
    </source>
</evidence>
<reference evidence="4" key="1">
    <citation type="submission" date="2022-10" db="EMBL/GenBank/DDBJ databases">
        <title>The WGS of Solirubrobacter phytolaccae KCTC 29190.</title>
        <authorList>
            <person name="Jiang Z."/>
        </authorList>
    </citation>
    <scope>NUCLEOTIDE SEQUENCE</scope>
    <source>
        <strain evidence="4">KCTC 29190</strain>
    </source>
</reference>
<dbReference type="InterPro" id="IPR000160">
    <property type="entry name" value="GGDEF_dom"/>
</dbReference>
<dbReference type="InterPro" id="IPR035919">
    <property type="entry name" value="EAL_sf"/>
</dbReference>
<dbReference type="RefSeq" id="WP_270027670.1">
    <property type="nucleotide sequence ID" value="NZ_JAPDDP010000050.1"/>
</dbReference>
<evidence type="ECO:0000313" key="5">
    <source>
        <dbReference type="Proteomes" id="UP001147653"/>
    </source>
</evidence>
<dbReference type="Pfam" id="PF00990">
    <property type="entry name" value="GGDEF"/>
    <property type="match status" value="1"/>
</dbReference>